<dbReference type="Pfam" id="PF13188">
    <property type="entry name" value="PAS_8"/>
    <property type="match status" value="1"/>
</dbReference>
<dbReference type="AlphaFoldDB" id="A0A2H3L7Z0"/>
<dbReference type="Gene3D" id="1.10.3210.10">
    <property type="entry name" value="Hypothetical protein af1432"/>
    <property type="match status" value="1"/>
</dbReference>
<dbReference type="Proteomes" id="UP000220922">
    <property type="component" value="Unassembled WGS sequence"/>
</dbReference>
<reference evidence="4 5" key="1">
    <citation type="submission" date="2016-05" db="EMBL/GenBank/DDBJ databases">
        <authorList>
            <person name="Lavstsen T."/>
            <person name="Jespersen J.S."/>
        </authorList>
    </citation>
    <scope>NUCLEOTIDE SEQUENCE [LARGE SCALE GENOMIC DNA]</scope>
    <source>
        <strain evidence="4 5">B7-9</strain>
    </source>
</reference>
<dbReference type="PROSITE" id="PS51832">
    <property type="entry name" value="HD_GYP"/>
    <property type="match status" value="1"/>
</dbReference>
<feature type="domain" description="HD-GYP" evidence="3">
    <location>
        <begin position="1059"/>
        <end position="1246"/>
    </location>
</feature>
<dbReference type="SUPFAM" id="SSF109604">
    <property type="entry name" value="HD-domain/PDEase-like"/>
    <property type="match status" value="1"/>
</dbReference>
<accession>A0A2H3L7Z0</accession>
<dbReference type="Pfam" id="PF13487">
    <property type="entry name" value="HD_5"/>
    <property type="match status" value="1"/>
</dbReference>
<dbReference type="PANTHER" id="PTHR45228:SF1">
    <property type="entry name" value="CYCLIC DI-GMP PHOSPHODIESTERASE TM_0186"/>
    <property type="match status" value="1"/>
</dbReference>
<dbReference type="InterPro" id="IPR006675">
    <property type="entry name" value="HDIG_dom"/>
</dbReference>
<dbReference type="RefSeq" id="WP_097651889.1">
    <property type="nucleotide sequence ID" value="NZ_LYXE01000072.1"/>
</dbReference>
<dbReference type="OrthoDB" id="9804863at2"/>
<evidence type="ECO:0000313" key="4">
    <source>
        <dbReference type="EMBL" id="PDV99416.1"/>
    </source>
</evidence>
<dbReference type="NCBIfam" id="TIGR00277">
    <property type="entry name" value="HDIG"/>
    <property type="match status" value="1"/>
</dbReference>
<evidence type="ECO:0000259" key="2">
    <source>
        <dbReference type="PROSITE" id="PS50112"/>
    </source>
</evidence>
<dbReference type="SMART" id="SM00065">
    <property type="entry name" value="GAF"/>
    <property type="match status" value="2"/>
</dbReference>
<feature type="coiled-coil region" evidence="1">
    <location>
        <begin position="14"/>
        <end position="41"/>
    </location>
</feature>
<evidence type="ECO:0000259" key="3">
    <source>
        <dbReference type="PROSITE" id="PS51832"/>
    </source>
</evidence>
<dbReference type="Gene3D" id="3.30.450.40">
    <property type="match status" value="3"/>
</dbReference>
<dbReference type="PANTHER" id="PTHR45228">
    <property type="entry name" value="CYCLIC DI-GMP PHOSPHODIESTERASE TM_0186-RELATED"/>
    <property type="match status" value="1"/>
</dbReference>
<proteinExistence type="predicted"/>
<dbReference type="InterPro" id="IPR003018">
    <property type="entry name" value="GAF"/>
</dbReference>
<gene>
    <name evidence="4" type="ORF">A9Q02_12275</name>
</gene>
<dbReference type="SUPFAM" id="SSF55785">
    <property type="entry name" value="PYP-like sensor domain (PAS domain)"/>
    <property type="match status" value="2"/>
</dbReference>
<evidence type="ECO:0008006" key="6">
    <source>
        <dbReference type="Google" id="ProtNLM"/>
    </source>
</evidence>
<name>A0A2H3L7Z0_9CHLR</name>
<dbReference type="InterPro" id="IPR003607">
    <property type="entry name" value="HD/PDEase_dom"/>
</dbReference>
<dbReference type="PROSITE" id="PS50112">
    <property type="entry name" value="PAS"/>
    <property type="match status" value="1"/>
</dbReference>
<dbReference type="CDD" id="cd00077">
    <property type="entry name" value="HDc"/>
    <property type="match status" value="1"/>
</dbReference>
<sequence>MEDKPLTSTDADSVAQLQHENADLRARLLELEEVIGAVRDRKVDALVMSGAWGKQIFTARTADQTYRTLIEAMSEGALLVSAQGIVIYCNRRFAEMLMTLPERVTASRLQDWVTPTSRKFFQSLLYGGGRGEFLLEGYGDVKLPVLLSSSEVQLADGEHLFCVIATDLTEQQRHRLSREVEHQAHVELEQSERARRTLLSLLEDQKRIRSRYQSIFQFVPVSIWEEDWTSVIAMIRALRQAGVTDFQAYFAQHPDRVNEALHQIRVLDVNDATLKIFKAQSKSQMLKSIAPKFALPETMPGFVQQLLALANGETVFATEMMLSTASLERLYVLQTMVFPSLDSDTGTVLVSLMDITRRKQDEQRIAENARRNQILARLSVEISAPMALEEKLQILTDGLREAIGAQIALTFLAAQRSLTHPLLMSSFAPDYAQCQQTDQVELATVVMTHLKSHHHLVRLTHAELEQFSTLRQLVSHTAPCPLLDGLLASLLPGNNGASLGCVMLSRPSSGEFSVDDEAVLLQINQMIAGVVEQDWLLKVTRQRLDELEAVYAIVRSLRVVPTYRELLALFLEKSRTILGFTASFFLWRDLNAHQLIPMAMSGDFADVPLTSLERGEEVVETLINAGEILLVEDFQTDPRLAASLRHQMPAGWRGVCAVVESSNLIEGVLVLATPIVSGGSSYSPHLFATLLDIFGNSLHRVRLQQDAQMRAEHLALINQLGRDLSSTFDLPTIYATVRATVQKLFPDVEAILLSRYDAESRIIIPAHIYHDGQTEDLTHVPSVALEPPGWGTHSEAIHTRRPVILPHYQKALRRIHAPLSDTGAELIQSAIFVPMLAKDAVVGVLALQDRQVNRFGETDAELLTWVANTTAIALHNAELFRETLKKIEQQQALRMIDMAITSSMDLSITLDLILNRVTALQDVAAATMLLLQSHSHELRFAAGYGFRTNAVKHSLVKVGSGLSGTAALEQRPVRAYSAEEIGTNWVGDRFYEREGFTHYLALPLLAKGQVQGVLEIFDRKPIPEDQNWMNFLEVIAGQSAIAIDNATMFENLQRANTELALAYDKTIEGWSYALDLRDKETEGHSLRVTELTLHLARAVGMSDAELVHIRRGALLHDIGKMGIPDAILLKPGPLTPEEWEIMKRHPTYAYELLSPITYLRPALAIPYCHHEKWDGTGYPRGLKGEAIPLAARLFAIVDVWDALRSDRPYRKAWPEDRVREHLASLSATHFDPQVVELFFRILNEEA</sequence>
<dbReference type="InterPro" id="IPR052020">
    <property type="entry name" value="Cyclic_di-GMP/3'3'-cGAMP_PDE"/>
</dbReference>
<dbReference type="InterPro" id="IPR035965">
    <property type="entry name" value="PAS-like_dom_sf"/>
</dbReference>
<dbReference type="SMART" id="SM00091">
    <property type="entry name" value="PAS"/>
    <property type="match status" value="1"/>
</dbReference>
<keyword evidence="1" id="KW-0175">Coiled coil</keyword>
<protein>
    <recommendedName>
        <fullName evidence="6">GAF domain-containing protein</fullName>
    </recommendedName>
</protein>
<organism evidence="4 5">
    <name type="scientific">Candidatus Chloroploca asiatica</name>
    <dbReference type="NCBI Taxonomy" id="1506545"/>
    <lineage>
        <taxon>Bacteria</taxon>
        <taxon>Bacillati</taxon>
        <taxon>Chloroflexota</taxon>
        <taxon>Chloroflexia</taxon>
        <taxon>Chloroflexales</taxon>
        <taxon>Chloroflexineae</taxon>
        <taxon>Oscillochloridaceae</taxon>
        <taxon>Candidatus Chloroploca</taxon>
    </lineage>
</organism>
<comment type="caution">
    <text evidence="4">The sequence shown here is derived from an EMBL/GenBank/DDBJ whole genome shotgun (WGS) entry which is preliminary data.</text>
</comment>
<dbReference type="InterPro" id="IPR029016">
    <property type="entry name" value="GAF-like_dom_sf"/>
</dbReference>
<dbReference type="EMBL" id="LYXE01000072">
    <property type="protein sequence ID" value="PDV99416.1"/>
    <property type="molecule type" value="Genomic_DNA"/>
</dbReference>
<dbReference type="InterPro" id="IPR000014">
    <property type="entry name" value="PAS"/>
</dbReference>
<dbReference type="SMART" id="SM00471">
    <property type="entry name" value="HDc"/>
    <property type="match status" value="1"/>
</dbReference>
<dbReference type="InterPro" id="IPR037522">
    <property type="entry name" value="HD_GYP_dom"/>
</dbReference>
<evidence type="ECO:0000313" key="5">
    <source>
        <dbReference type="Proteomes" id="UP000220922"/>
    </source>
</evidence>
<dbReference type="Gene3D" id="3.30.450.20">
    <property type="entry name" value="PAS domain"/>
    <property type="match status" value="2"/>
</dbReference>
<dbReference type="Pfam" id="PF13185">
    <property type="entry name" value="GAF_2"/>
    <property type="match status" value="2"/>
</dbReference>
<evidence type="ECO:0000256" key="1">
    <source>
        <dbReference type="SAM" id="Coils"/>
    </source>
</evidence>
<dbReference type="SUPFAM" id="SSF55781">
    <property type="entry name" value="GAF domain-like"/>
    <property type="match status" value="4"/>
</dbReference>
<feature type="domain" description="PAS" evidence="2">
    <location>
        <begin position="62"/>
        <end position="125"/>
    </location>
</feature>
<keyword evidence="5" id="KW-1185">Reference proteome</keyword>